<dbReference type="GO" id="GO:0003700">
    <property type="term" value="F:DNA-binding transcription factor activity"/>
    <property type="evidence" value="ECO:0007669"/>
    <property type="project" value="InterPro"/>
</dbReference>
<keyword evidence="2" id="KW-0238">DNA-binding</keyword>
<dbReference type="InterPro" id="IPR011991">
    <property type="entry name" value="ArsR-like_HTH"/>
</dbReference>
<reference evidence="3" key="1">
    <citation type="submission" date="2016-10" db="EMBL/GenBank/DDBJ databases">
        <authorList>
            <person name="Varghese N."/>
            <person name="Submissions S."/>
        </authorList>
    </citation>
    <scope>NUCLEOTIDE SEQUENCE [LARGE SCALE GENOMIC DNA]</scope>
    <source>
        <strain evidence="3">DSM 45459</strain>
    </source>
</reference>
<evidence type="ECO:0000313" key="3">
    <source>
        <dbReference type="Proteomes" id="UP000199301"/>
    </source>
</evidence>
<dbReference type="GO" id="GO:0046686">
    <property type="term" value="P:response to cadmium ion"/>
    <property type="evidence" value="ECO:0007669"/>
    <property type="project" value="TreeGrafter"/>
</dbReference>
<dbReference type="InterPro" id="IPR052543">
    <property type="entry name" value="HTH_Metal-responsive_Reg"/>
</dbReference>
<dbReference type="GO" id="GO:0032791">
    <property type="term" value="F:lead ion binding"/>
    <property type="evidence" value="ECO:0007669"/>
    <property type="project" value="TreeGrafter"/>
</dbReference>
<dbReference type="PRINTS" id="PR00778">
    <property type="entry name" value="HTHARSR"/>
</dbReference>
<dbReference type="InterPro" id="IPR036388">
    <property type="entry name" value="WH-like_DNA-bd_sf"/>
</dbReference>
<dbReference type="EMBL" id="FNKO01000001">
    <property type="protein sequence ID" value="SDQ30696.1"/>
    <property type="molecule type" value="Genomic_DNA"/>
</dbReference>
<sequence length="122" mass="13318">MLKSETQEQALARLGRALVDPTRCRILTALLDGTNYPGQLAERLELSRSKVSNHLACLRGCGLVVAVSEGRRVRYEIADAHLAAALRELVKVVLAVEPEEACVDDERDSAESSDVTWEVVSS</sequence>
<dbReference type="SMART" id="SM00418">
    <property type="entry name" value="HTH_ARSR"/>
    <property type="match status" value="1"/>
</dbReference>
<evidence type="ECO:0000313" key="2">
    <source>
        <dbReference type="EMBL" id="SDQ30696.1"/>
    </source>
</evidence>
<dbReference type="PROSITE" id="PS50987">
    <property type="entry name" value="HTH_ARSR_2"/>
    <property type="match status" value="1"/>
</dbReference>
<evidence type="ECO:0000259" key="1">
    <source>
        <dbReference type="PROSITE" id="PS50987"/>
    </source>
</evidence>
<protein>
    <submittedName>
        <fullName evidence="2">DNA-binding transcriptional regulator, ArsR family</fullName>
    </submittedName>
</protein>
<gene>
    <name evidence="2" type="ORF">SAMN04489718_1230</name>
</gene>
<name>A0A1H0ZUG6_9ACTN</name>
<proteinExistence type="predicted"/>
<dbReference type="STRING" id="995062.SAMN04489718_1230"/>
<dbReference type="GO" id="GO:0097063">
    <property type="term" value="F:cadmium ion sensor activity"/>
    <property type="evidence" value="ECO:0007669"/>
    <property type="project" value="TreeGrafter"/>
</dbReference>
<dbReference type="PANTHER" id="PTHR39168:SF2">
    <property type="entry name" value="HTH-TYPE TRANSCRIPTIONAL REGULATOR CMTR"/>
    <property type="match status" value="1"/>
</dbReference>
<dbReference type="InterPro" id="IPR036390">
    <property type="entry name" value="WH_DNA-bd_sf"/>
</dbReference>
<dbReference type="NCBIfam" id="NF033788">
    <property type="entry name" value="HTH_metalloreg"/>
    <property type="match status" value="1"/>
</dbReference>
<dbReference type="Gene3D" id="1.10.10.10">
    <property type="entry name" value="Winged helix-like DNA-binding domain superfamily/Winged helix DNA-binding domain"/>
    <property type="match status" value="1"/>
</dbReference>
<dbReference type="PANTHER" id="PTHR39168">
    <property type="entry name" value="TRANSCRIPTIONAL REGULATOR-RELATED"/>
    <property type="match status" value="1"/>
</dbReference>
<dbReference type="GO" id="GO:0003677">
    <property type="term" value="F:DNA binding"/>
    <property type="evidence" value="ECO:0007669"/>
    <property type="project" value="UniProtKB-KW"/>
</dbReference>
<dbReference type="InterPro" id="IPR001845">
    <property type="entry name" value="HTH_ArsR_DNA-bd_dom"/>
</dbReference>
<feature type="domain" description="HTH arsR-type" evidence="1">
    <location>
        <begin position="3"/>
        <end position="97"/>
    </location>
</feature>
<organism evidence="2 3">
    <name type="scientific">Actinopolyspora saharensis</name>
    <dbReference type="NCBI Taxonomy" id="995062"/>
    <lineage>
        <taxon>Bacteria</taxon>
        <taxon>Bacillati</taxon>
        <taxon>Actinomycetota</taxon>
        <taxon>Actinomycetes</taxon>
        <taxon>Actinopolysporales</taxon>
        <taxon>Actinopolysporaceae</taxon>
        <taxon>Actinopolyspora</taxon>
    </lineage>
</organism>
<dbReference type="RefSeq" id="WP_092521665.1">
    <property type="nucleotide sequence ID" value="NZ_FNKO01000001.1"/>
</dbReference>
<dbReference type="CDD" id="cd00090">
    <property type="entry name" value="HTH_ARSR"/>
    <property type="match status" value="1"/>
</dbReference>
<keyword evidence="3" id="KW-1185">Reference proteome</keyword>
<dbReference type="Pfam" id="PF01022">
    <property type="entry name" value="HTH_5"/>
    <property type="match status" value="1"/>
</dbReference>
<accession>A0A1H0ZUG6</accession>
<dbReference type="AlphaFoldDB" id="A0A1H0ZUG6"/>
<dbReference type="GO" id="GO:0010288">
    <property type="term" value="P:response to lead ion"/>
    <property type="evidence" value="ECO:0007669"/>
    <property type="project" value="TreeGrafter"/>
</dbReference>
<dbReference type="Proteomes" id="UP000199301">
    <property type="component" value="Unassembled WGS sequence"/>
</dbReference>
<dbReference type="SUPFAM" id="SSF46785">
    <property type="entry name" value="Winged helix' DNA-binding domain"/>
    <property type="match status" value="1"/>
</dbReference>
<dbReference type="OrthoDB" id="3401849at2"/>